<name>A0ABW9MVA1_9FIRM</name>
<accession>A0ABW9MVA1</accession>
<keyword evidence="1" id="KW-0732">Signal</keyword>
<evidence type="ECO:0000259" key="2">
    <source>
        <dbReference type="Pfam" id="PF09972"/>
    </source>
</evidence>
<evidence type="ECO:0000256" key="1">
    <source>
        <dbReference type="SAM" id="SignalP"/>
    </source>
</evidence>
<evidence type="ECO:0000313" key="4">
    <source>
        <dbReference type="Proteomes" id="UP001638015"/>
    </source>
</evidence>
<dbReference type="InterPro" id="IPR018702">
    <property type="entry name" value="DUF2207"/>
</dbReference>
<evidence type="ECO:0000313" key="3">
    <source>
        <dbReference type="EMBL" id="MFO3715715.1"/>
    </source>
</evidence>
<feature type="signal peptide" evidence="1">
    <location>
        <begin position="1"/>
        <end position="25"/>
    </location>
</feature>
<feature type="chain" id="PRO_5045460305" evidence="1">
    <location>
        <begin position="26"/>
        <end position="571"/>
    </location>
</feature>
<organism evidence="3 4">
    <name type="scientific">Anaerococcus cruorum</name>
    <dbReference type="NCBI Taxonomy" id="3115617"/>
    <lineage>
        <taxon>Bacteria</taxon>
        <taxon>Bacillati</taxon>
        <taxon>Bacillota</taxon>
        <taxon>Tissierellia</taxon>
        <taxon>Tissierellales</taxon>
        <taxon>Peptoniphilaceae</taxon>
        <taxon>Anaerococcus</taxon>
    </lineage>
</organism>
<reference evidence="3 4" key="1">
    <citation type="journal article" date="2025" name="Anaerobe">
        <title>Description of Anaerococcus kampingiae sp. nov., Anaerococcus groningensis sp. nov., Anaerococcus martiniensis sp. nov., and Anaerococcus cruorum sp. nov., isolated from human clinical specimens.</title>
        <authorList>
            <person name="Boiten K.E."/>
            <person name="Meijer J."/>
            <person name="van Wezel E.M."/>
            <person name="Veloo A.C.M."/>
        </authorList>
    </citation>
    <scope>NUCLEOTIDE SEQUENCE [LARGE SCALE GENOMIC DNA]</scope>
    <source>
        <strain evidence="3 4">ENR1039</strain>
    </source>
</reference>
<keyword evidence="4" id="KW-1185">Reference proteome</keyword>
<protein>
    <submittedName>
        <fullName evidence="3">DUF2207 domain-containing protein</fullName>
    </submittedName>
</protein>
<dbReference type="Proteomes" id="UP001638015">
    <property type="component" value="Unassembled WGS sequence"/>
</dbReference>
<dbReference type="RefSeq" id="WP_410032534.1">
    <property type="nucleotide sequence ID" value="NZ_JBGMEH010000002.1"/>
</dbReference>
<comment type="caution">
    <text evidence="3">The sequence shown here is derived from an EMBL/GenBank/DDBJ whole genome shotgun (WGS) entry which is preliminary data.</text>
</comment>
<sequence>MKILKNSLKILLLSLLIFFPKPVLADGFDHINIDVDIDENGVGKVSEQWQIDESDNDFTERYKNIENLKGLKIEDFSVSMGGKKLSEKSSWDIDEDFDQKAFKYGRIDHSEDEVELCWGISERNANNTYDLSYKINPIIIGLNDSDMLFFEFVGAYLDPKPDNFTINISSYEPIDENTKMWAFGYEGDIHNENGNIVAKSNGEISKGRILLKFPKGTFNTSYREDKSFDDYKDVAFEGASFEDSEGTAQLTDDDSDFPVLIVSIITLLGIALGAFGIKKAVNEANKYRFTNIKQIPDIKNIRKYYYDTIPYDGHIEDTYLLLANAYPNHPNFDSIINAFFLKWIDEGAISFIEDKKDHGIFKKSLDQIVINHRPDNMGDIEKDLFGYLMGAADQRSDGKITQDSFEKYMKKRHKSLENLAERIEKSSLDALLEKGYVEKISIAKRSGKTKEEIHLTPKGMDLYKNFVGFKNYLEDYNKIDPSQIENIDILNQYMIFAAMYGISEDVYDTFVDVYPSYAQNGFYNYYMIHHINSYAHTTSTGGESSSYAGGGGSASFGGGAGGFGGGGGGGR</sequence>
<proteinExistence type="predicted"/>
<feature type="domain" description="DUF2207" evidence="2">
    <location>
        <begin position="31"/>
        <end position="198"/>
    </location>
</feature>
<dbReference type="Pfam" id="PF09972">
    <property type="entry name" value="DUF2207"/>
    <property type="match status" value="1"/>
</dbReference>
<gene>
    <name evidence="3" type="ORF">ACCQ40_02790</name>
</gene>
<dbReference type="EMBL" id="JBGMEH010000002">
    <property type="protein sequence ID" value="MFO3715715.1"/>
    <property type="molecule type" value="Genomic_DNA"/>
</dbReference>